<evidence type="ECO:0000259" key="2">
    <source>
        <dbReference type="Pfam" id="PF06439"/>
    </source>
</evidence>
<evidence type="ECO:0000313" key="4">
    <source>
        <dbReference type="Proteomes" id="UP000316095"/>
    </source>
</evidence>
<comment type="caution">
    <text evidence="3">The sequence shown here is derived from an EMBL/GenBank/DDBJ whole genome shotgun (WGS) entry which is preliminary data.</text>
</comment>
<evidence type="ECO:0000313" key="3">
    <source>
        <dbReference type="EMBL" id="TWT63854.1"/>
    </source>
</evidence>
<feature type="chain" id="PRO_5022828926" description="3-keto-alpha-glucoside-1,2-lyase/3-keto-2-hydroxy-glucal hydratase domain-containing protein" evidence="1">
    <location>
        <begin position="20"/>
        <end position="251"/>
    </location>
</feature>
<dbReference type="Gene3D" id="2.60.120.560">
    <property type="entry name" value="Exo-inulinase, domain 1"/>
    <property type="match status" value="1"/>
</dbReference>
<keyword evidence="4" id="KW-1185">Reference proteome</keyword>
<sequence precursor="true">MQQLFILALMSLFISPALAGDSNSLSDQEEKKGFVLLFNGEDLTGWHHSGNWKVEEGAIAREGKGGSLVYEKQPVPDDFEIKFEWKVGVGSNSGVYYRPTQYEYQILDNSVHADGKNPRTSAASVYFCMAPSKDNTKPVGEWNEARIVCKGTVIQHWLNGEKVIDFDYTDPKWKFNVDLLKRRGGDLTARGAKLSLQDHGDPVWYRNIKLREIPEEETIKAGDFKPAEIPEDVLENERKKIEGIESRRKKP</sequence>
<dbReference type="AlphaFoldDB" id="A0A5C5XLV4"/>
<dbReference type="RefSeq" id="WP_146505630.1">
    <property type="nucleotide sequence ID" value="NZ_SJPG01000001.1"/>
</dbReference>
<feature type="signal peptide" evidence="1">
    <location>
        <begin position="1"/>
        <end position="19"/>
    </location>
</feature>
<evidence type="ECO:0000256" key="1">
    <source>
        <dbReference type="SAM" id="SignalP"/>
    </source>
</evidence>
<dbReference type="Proteomes" id="UP000316095">
    <property type="component" value="Unassembled WGS sequence"/>
</dbReference>
<dbReference type="InterPro" id="IPR010496">
    <property type="entry name" value="AL/BT2_dom"/>
</dbReference>
<feature type="domain" description="3-keto-alpha-glucoside-1,2-lyase/3-keto-2-hydroxy-glucal hydratase" evidence="2">
    <location>
        <begin position="33"/>
        <end position="211"/>
    </location>
</feature>
<dbReference type="OrthoDB" id="9814708at2"/>
<organism evidence="3 4">
    <name type="scientific">Rubinisphaera italica</name>
    <dbReference type="NCBI Taxonomy" id="2527969"/>
    <lineage>
        <taxon>Bacteria</taxon>
        <taxon>Pseudomonadati</taxon>
        <taxon>Planctomycetota</taxon>
        <taxon>Planctomycetia</taxon>
        <taxon>Planctomycetales</taxon>
        <taxon>Planctomycetaceae</taxon>
        <taxon>Rubinisphaera</taxon>
    </lineage>
</organism>
<dbReference type="EMBL" id="SJPG01000001">
    <property type="protein sequence ID" value="TWT63854.1"/>
    <property type="molecule type" value="Genomic_DNA"/>
</dbReference>
<dbReference type="Pfam" id="PF06439">
    <property type="entry name" value="3keto-disac_hyd"/>
    <property type="match status" value="1"/>
</dbReference>
<protein>
    <recommendedName>
        <fullName evidence="2">3-keto-alpha-glucoside-1,2-lyase/3-keto-2-hydroxy-glucal hydratase domain-containing protein</fullName>
    </recommendedName>
</protein>
<proteinExistence type="predicted"/>
<name>A0A5C5XLV4_9PLAN</name>
<accession>A0A5C5XLV4</accession>
<keyword evidence="1" id="KW-0732">Signal</keyword>
<gene>
    <name evidence="3" type="ORF">Pan54_46130</name>
</gene>
<reference evidence="3 4" key="1">
    <citation type="submission" date="2019-02" db="EMBL/GenBank/DDBJ databases">
        <title>Deep-cultivation of Planctomycetes and their phenomic and genomic characterization uncovers novel biology.</title>
        <authorList>
            <person name="Wiegand S."/>
            <person name="Jogler M."/>
            <person name="Boedeker C."/>
            <person name="Pinto D."/>
            <person name="Vollmers J."/>
            <person name="Rivas-Marin E."/>
            <person name="Kohn T."/>
            <person name="Peeters S.H."/>
            <person name="Heuer A."/>
            <person name="Rast P."/>
            <person name="Oberbeckmann S."/>
            <person name="Bunk B."/>
            <person name="Jeske O."/>
            <person name="Meyerdierks A."/>
            <person name="Storesund J.E."/>
            <person name="Kallscheuer N."/>
            <person name="Luecker S."/>
            <person name="Lage O.M."/>
            <person name="Pohl T."/>
            <person name="Merkel B.J."/>
            <person name="Hornburger P."/>
            <person name="Mueller R.-W."/>
            <person name="Bruemmer F."/>
            <person name="Labrenz M."/>
            <person name="Spormann A.M."/>
            <person name="Op Den Camp H."/>
            <person name="Overmann J."/>
            <person name="Amann R."/>
            <person name="Jetten M.S.M."/>
            <person name="Mascher T."/>
            <person name="Medema M.H."/>
            <person name="Devos D.P."/>
            <person name="Kaster A.-K."/>
            <person name="Ovreas L."/>
            <person name="Rohde M."/>
            <person name="Galperin M.Y."/>
            <person name="Jogler C."/>
        </authorList>
    </citation>
    <scope>NUCLEOTIDE SEQUENCE [LARGE SCALE GENOMIC DNA]</scope>
    <source>
        <strain evidence="3 4">Pan54</strain>
    </source>
</reference>
<dbReference type="GO" id="GO:0016787">
    <property type="term" value="F:hydrolase activity"/>
    <property type="evidence" value="ECO:0007669"/>
    <property type="project" value="InterPro"/>
</dbReference>